<dbReference type="AlphaFoldDB" id="A0A1Q9EK44"/>
<protein>
    <submittedName>
        <fullName evidence="1">Uncharacterized protein</fullName>
    </submittedName>
</protein>
<sequence length="186" mass="20460">MVASRDVAVYLIMAGPKRGSYFFTMERHLGNAYHAQNILESVGIPTQILSLARPEGLNSRMAALVKENPGVWILHGDVFENLGVFNALCSSIGSLDLVMLDPPLDLRGVWPLLDTACKPKFLAVHNANLPGHAGWLPAHLRRTTGSWYEMMNGSLARGKGSHPSVWERGERSWSLMGREYLASGYG</sequence>
<dbReference type="Proteomes" id="UP000186817">
    <property type="component" value="Unassembled WGS sequence"/>
</dbReference>
<dbReference type="EMBL" id="LSRX01000131">
    <property type="protein sequence ID" value="OLQ07809.1"/>
    <property type="molecule type" value="Genomic_DNA"/>
</dbReference>
<organism evidence="1 2">
    <name type="scientific">Symbiodinium microadriaticum</name>
    <name type="common">Dinoflagellate</name>
    <name type="synonym">Zooxanthella microadriatica</name>
    <dbReference type="NCBI Taxonomy" id="2951"/>
    <lineage>
        <taxon>Eukaryota</taxon>
        <taxon>Sar</taxon>
        <taxon>Alveolata</taxon>
        <taxon>Dinophyceae</taxon>
        <taxon>Suessiales</taxon>
        <taxon>Symbiodiniaceae</taxon>
        <taxon>Symbiodinium</taxon>
    </lineage>
</organism>
<name>A0A1Q9EK44_SYMMI</name>
<keyword evidence="2" id="KW-1185">Reference proteome</keyword>
<proteinExistence type="predicted"/>
<comment type="caution">
    <text evidence="1">The sequence shown here is derived from an EMBL/GenBank/DDBJ whole genome shotgun (WGS) entry which is preliminary data.</text>
</comment>
<dbReference type="OrthoDB" id="427360at2759"/>
<evidence type="ECO:0000313" key="1">
    <source>
        <dbReference type="EMBL" id="OLQ07809.1"/>
    </source>
</evidence>
<evidence type="ECO:0000313" key="2">
    <source>
        <dbReference type="Proteomes" id="UP000186817"/>
    </source>
</evidence>
<accession>A0A1Q9EK44</accession>
<reference evidence="1 2" key="1">
    <citation type="submission" date="2016-02" db="EMBL/GenBank/DDBJ databases">
        <title>Genome analysis of coral dinoflagellate symbionts highlights evolutionary adaptations to a symbiotic lifestyle.</title>
        <authorList>
            <person name="Aranda M."/>
            <person name="Li Y."/>
            <person name="Liew Y.J."/>
            <person name="Baumgarten S."/>
            <person name="Simakov O."/>
            <person name="Wilson M."/>
            <person name="Piel J."/>
            <person name="Ashoor H."/>
            <person name="Bougouffa S."/>
            <person name="Bajic V.B."/>
            <person name="Ryu T."/>
            <person name="Ravasi T."/>
            <person name="Bayer T."/>
            <person name="Micklem G."/>
            <person name="Kim H."/>
            <person name="Bhak J."/>
            <person name="Lajeunesse T.C."/>
            <person name="Voolstra C.R."/>
        </authorList>
    </citation>
    <scope>NUCLEOTIDE SEQUENCE [LARGE SCALE GENOMIC DNA]</scope>
    <source>
        <strain evidence="1 2">CCMP2467</strain>
    </source>
</reference>
<gene>
    <name evidence="1" type="ORF">AK812_SmicGene8774</name>
</gene>